<dbReference type="GO" id="GO:0009231">
    <property type="term" value="P:riboflavin biosynthetic process"/>
    <property type="evidence" value="ECO:0007669"/>
    <property type="project" value="UniProtKB-KW"/>
</dbReference>
<feature type="domain" description="Lumazine-binding" evidence="11">
    <location>
        <begin position="1"/>
        <end position="96"/>
    </location>
</feature>
<dbReference type="NCBIfam" id="NF006767">
    <property type="entry name" value="PRK09289.1"/>
    <property type="match status" value="1"/>
</dbReference>
<dbReference type="KEGG" id="aaco:K1I37_18280"/>
<evidence type="ECO:0000256" key="10">
    <source>
        <dbReference type="NCBIfam" id="TIGR00187"/>
    </source>
</evidence>
<feature type="domain" description="Lumazine-binding" evidence="11">
    <location>
        <begin position="97"/>
        <end position="193"/>
    </location>
</feature>
<dbReference type="RefSeq" id="WP_021296252.1">
    <property type="nucleotide sequence ID" value="NZ_AURB01000125.1"/>
</dbReference>
<dbReference type="InterPro" id="IPR026017">
    <property type="entry name" value="Lumazine-bd_dom"/>
</dbReference>
<dbReference type="NCBIfam" id="NF009566">
    <property type="entry name" value="PRK13020.1"/>
    <property type="match status" value="1"/>
</dbReference>
<comment type="subunit">
    <text evidence="4">Homotrimer.</text>
</comment>
<evidence type="ECO:0000256" key="2">
    <source>
        <dbReference type="ARBA" id="ARBA00002803"/>
    </source>
</evidence>
<name>T0DCY7_ALIAG</name>
<comment type="catalytic activity">
    <reaction evidence="1">
        <text>2 6,7-dimethyl-8-(1-D-ribityl)lumazine + H(+) = 5-amino-6-(D-ribitylamino)uracil + riboflavin</text>
        <dbReference type="Rhea" id="RHEA:20772"/>
        <dbReference type="ChEBI" id="CHEBI:15378"/>
        <dbReference type="ChEBI" id="CHEBI:15934"/>
        <dbReference type="ChEBI" id="CHEBI:57986"/>
        <dbReference type="ChEBI" id="CHEBI:58201"/>
        <dbReference type="EC" id="2.5.1.9"/>
    </reaction>
</comment>
<dbReference type="AlphaFoldDB" id="T0DCY7"/>
<comment type="pathway">
    <text evidence="3">Cofactor biosynthesis; riboflavin biosynthesis; riboflavin from 2-hydroxy-3-oxobutyl phosphate and 5-amino-6-(D-ribitylamino)uracil: step 2/2.</text>
</comment>
<dbReference type="Gene3D" id="2.40.30.20">
    <property type="match status" value="2"/>
</dbReference>
<evidence type="ECO:0000313" key="13">
    <source>
        <dbReference type="Proteomes" id="UP000829401"/>
    </source>
</evidence>
<dbReference type="PANTHER" id="PTHR21098:SF12">
    <property type="entry name" value="RIBOFLAVIN SYNTHASE"/>
    <property type="match status" value="1"/>
</dbReference>
<reference evidence="13" key="1">
    <citation type="journal article" date="2022" name="G3 (Bethesda)">
        <title>Unveiling the complete genome sequence of Alicyclobacillus acidoterrestris DSM 3922T, a taint-producing strain.</title>
        <authorList>
            <person name="Leonardo I.C."/>
            <person name="Barreto Crespo M.T."/>
            <person name="Gaspar F.B."/>
        </authorList>
    </citation>
    <scope>NUCLEOTIDE SEQUENCE [LARGE SCALE GENOMIC DNA]</scope>
    <source>
        <strain evidence="13">DSM 3922</strain>
    </source>
</reference>
<evidence type="ECO:0000256" key="4">
    <source>
        <dbReference type="ARBA" id="ARBA00011233"/>
    </source>
</evidence>
<keyword evidence="13" id="KW-1185">Reference proteome</keyword>
<evidence type="ECO:0000256" key="6">
    <source>
        <dbReference type="ARBA" id="ARBA00013950"/>
    </source>
</evidence>
<comment type="function">
    <text evidence="2">Catalyzes the dismutation of two molecules of 6,7-dimethyl-8-ribityllumazine, resulting in the formation of riboflavin and 5-amino-6-(D-ribitylamino)uracil.</text>
</comment>
<evidence type="ECO:0000256" key="3">
    <source>
        <dbReference type="ARBA" id="ARBA00004887"/>
    </source>
</evidence>
<evidence type="ECO:0000256" key="1">
    <source>
        <dbReference type="ARBA" id="ARBA00000968"/>
    </source>
</evidence>
<dbReference type="FunFam" id="2.40.30.20:FF:000003">
    <property type="entry name" value="Riboflavin synthase, alpha subunit"/>
    <property type="match status" value="1"/>
</dbReference>
<dbReference type="InterPro" id="IPR001783">
    <property type="entry name" value="Lumazine-bd"/>
</dbReference>
<dbReference type="EMBL" id="CP080467">
    <property type="protein sequence ID" value="UNO48585.1"/>
    <property type="molecule type" value="Genomic_DNA"/>
</dbReference>
<keyword evidence="8 12" id="KW-0808">Transferase</keyword>
<keyword evidence="7" id="KW-0686">Riboflavin biosynthesis</keyword>
<dbReference type="PANTHER" id="PTHR21098">
    <property type="entry name" value="RIBOFLAVIN SYNTHASE ALPHA CHAIN"/>
    <property type="match status" value="1"/>
</dbReference>
<evidence type="ECO:0000256" key="9">
    <source>
        <dbReference type="ARBA" id="ARBA00022737"/>
    </source>
</evidence>
<protein>
    <recommendedName>
        <fullName evidence="6 10">Riboflavin synthase</fullName>
        <ecNumber evidence="5 10">2.5.1.9</ecNumber>
    </recommendedName>
</protein>
<organism evidence="12 13">
    <name type="scientific">Alicyclobacillus acidoterrestris (strain ATCC 49025 / DSM 3922 / CIP 106132 / NCIMB 13137 / GD3B)</name>
    <dbReference type="NCBI Taxonomy" id="1356854"/>
    <lineage>
        <taxon>Bacteria</taxon>
        <taxon>Bacillati</taxon>
        <taxon>Bacillota</taxon>
        <taxon>Bacilli</taxon>
        <taxon>Bacillales</taxon>
        <taxon>Alicyclobacillaceae</taxon>
        <taxon>Alicyclobacillus</taxon>
    </lineage>
</organism>
<dbReference type="InterPro" id="IPR023366">
    <property type="entry name" value="ATP_synth_asu-like_sf"/>
</dbReference>
<dbReference type="SUPFAM" id="SSF63380">
    <property type="entry name" value="Riboflavin synthase domain-like"/>
    <property type="match status" value="2"/>
</dbReference>
<dbReference type="eggNOG" id="COG0307">
    <property type="taxonomic scope" value="Bacteria"/>
</dbReference>
<evidence type="ECO:0000313" key="12">
    <source>
        <dbReference type="EMBL" id="UNO48585.1"/>
    </source>
</evidence>
<dbReference type="EC" id="2.5.1.9" evidence="5 10"/>
<evidence type="ECO:0000256" key="5">
    <source>
        <dbReference type="ARBA" id="ARBA00012827"/>
    </source>
</evidence>
<dbReference type="Pfam" id="PF00677">
    <property type="entry name" value="Lum_binding"/>
    <property type="match status" value="2"/>
</dbReference>
<sequence>MFTGLVEELAQVRHIHLSAQGAEIELSARTILEDMQLGDSIAVNGICLTVVRMGDGAFVVEAVPETMRRTNLHTLRAGDTVHVERAMAANGRFGGHIVSGHIDGTGRISQIRPEGMARVLTISCDQEILRYVVEKGSICVDGVSLTVMGVTSTAFEVSIIPHTRGVTRLGHARVGDEVNLECDIIAKYVERLLQMPAGSSESGARKSTVTLDLLQQHGFA</sequence>
<dbReference type="FunFam" id="2.40.30.20:FF:000004">
    <property type="entry name" value="Riboflavin synthase, alpha subunit"/>
    <property type="match status" value="1"/>
</dbReference>
<dbReference type="PIRSF" id="PIRSF000498">
    <property type="entry name" value="Riboflavin_syn_A"/>
    <property type="match status" value="1"/>
</dbReference>
<dbReference type="Proteomes" id="UP000829401">
    <property type="component" value="Chromosome"/>
</dbReference>
<dbReference type="OrthoDB" id="9788537at2"/>
<evidence type="ECO:0000256" key="8">
    <source>
        <dbReference type="ARBA" id="ARBA00022679"/>
    </source>
</evidence>
<keyword evidence="9" id="KW-0677">Repeat</keyword>
<dbReference type="PROSITE" id="PS51177">
    <property type="entry name" value="LUMAZINE_BIND"/>
    <property type="match status" value="2"/>
</dbReference>
<gene>
    <name evidence="12" type="ORF">K1I37_18280</name>
</gene>
<dbReference type="InterPro" id="IPR017938">
    <property type="entry name" value="Riboflavin_synthase-like_b-brl"/>
</dbReference>
<proteinExistence type="predicted"/>
<dbReference type="STRING" id="1356854.N007_06050"/>
<evidence type="ECO:0000259" key="11">
    <source>
        <dbReference type="PROSITE" id="PS51177"/>
    </source>
</evidence>
<dbReference type="NCBIfam" id="TIGR00187">
    <property type="entry name" value="ribE"/>
    <property type="match status" value="1"/>
</dbReference>
<dbReference type="GO" id="GO:0004746">
    <property type="term" value="F:riboflavin synthase activity"/>
    <property type="evidence" value="ECO:0007669"/>
    <property type="project" value="UniProtKB-UniRule"/>
</dbReference>
<evidence type="ECO:0000256" key="7">
    <source>
        <dbReference type="ARBA" id="ARBA00022619"/>
    </source>
</evidence>
<accession>A0A9E6ZF24</accession>
<dbReference type="CDD" id="cd00402">
    <property type="entry name" value="Riboflavin_synthase_like"/>
    <property type="match status" value="1"/>
</dbReference>
<accession>T0DCY7</accession>